<dbReference type="KEGG" id="eiv:EIN_335350"/>
<dbReference type="EMBL" id="KB206750">
    <property type="protein sequence ID" value="ELP88553.1"/>
    <property type="molecule type" value="Genomic_DNA"/>
</dbReference>
<dbReference type="GeneID" id="14887557"/>
<organism evidence="1 2">
    <name type="scientific">Entamoeba invadens IP1</name>
    <dbReference type="NCBI Taxonomy" id="370355"/>
    <lineage>
        <taxon>Eukaryota</taxon>
        <taxon>Amoebozoa</taxon>
        <taxon>Evosea</taxon>
        <taxon>Archamoebae</taxon>
        <taxon>Mastigamoebida</taxon>
        <taxon>Entamoebidae</taxon>
        <taxon>Entamoeba</taxon>
    </lineage>
</organism>
<name>L7FLB2_ENTIV</name>
<gene>
    <name evidence="1" type="ORF">EIN_335350</name>
</gene>
<evidence type="ECO:0000313" key="2">
    <source>
        <dbReference type="Proteomes" id="UP000014680"/>
    </source>
</evidence>
<protein>
    <submittedName>
        <fullName evidence="1">Uncharacterized protein</fullName>
    </submittedName>
</protein>
<evidence type="ECO:0000313" key="1">
    <source>
        <dbReference type="EMBL" id="ELP88553.1"/>
    </source>
</evidence>
<sequence length="199" mass="22273">MLFLTLIALASSQYIFEAVNSKVYRAYKSGECYYYSAKCHKFGISNSAVTLSEGSSCNDDDLTAVTVPANTYTFGDHIPVYDFNDTYYENSVCENVIQNSLPVTTYYMAECVPSTNKKDSVKYELTKIAVTKYTYIGNTKCGNTPKETVSYEYNACISINSTRNILTKEDGYDKRHPDNNNDSAVSFSLLALLFLAFTL</sequence>
<proteinExistence type="predicted"/>
<keyword evidence="2" id="KW-1185">Reference proteome</keyword>
<dbReference type="Proteomes" id="UP000014680">
    <property type="component" value="Unassembled WGS sequence"/>
</dbReference>
<dbReference type="RefSeq" id="XP_004255324.1">
    <property type="nucleotide sequence ID" value="XM_004255276.1"/>
</dbReference>
<reference evidence="1 2" key="1">
    <citation type="submission" date="2012-10" db="EMBL/GenBank/DDBJ databases">
        <authorList>
            <person name="Zafar N."/>
            <person name="Inman J."/>
            <person name="Hall N."/>
            <person name="Lorenzi H."/>
            <person name="Caler E."/>
        </authorList>
    </citation>
    <scope>NUCLEOTIDE SEQUENCE [LARGE SCALE GENOMIC DNA]</scope>
    <source>
        <strain evidence="1 2">IP1</strain>
    </source>
</reference>
<accession>L7FLB2</accession>
<dbReference type="AlphaFoldDB" id="L7FLB2"/>
<dbReference type="VEuPathDB" id="AmoebaDB:EIN_335350"/>